<accession>A0AAV2HR89</accession>
<organism evidence="1 2">
    <name type="scientific">Lymnaea stagnalis</name>
    <name type="common">Great pond snail</name>
    <name type="synonym">Helix stagnalis</name>
    <dbReference type="NCBI Taxonomy" id="6523"/>
    <lineage>
        <taxon>Eukaryota</taxon>
        <taxon>Metazoa</taxon>
        <taxon>Spiralia</taxon>
        <taxon>Lophotrochozoa</taxon>
        <taxon>Mollusca</taxon>
        <taxon>Gastropoda</taxon>
        <taxon>Heterobranchia</taxon>
        <taxon>Euthyneura</taxon>
        <taxon>Panpulmonata</taxon>
        <taxon>Hygrophila</taxon>
        <taxon>Lymnaeoidea</taxon>
        <taxon>Lymnaeidae</taxon>
        <taxon>Lymnaea</taxon>
    </lineage>
</organism>
<dbReference type="InterPro" id="IPR015919">
    <property type="entry name" value="Cadherin-like_sf"/>
</dbReference>
<dbReference type="SUPFAM" id="SSF49313">
    <property type="entry name" value="Cadherin-like"/>
    <property type="match status" value="1"/>
</dbReference>
<dbReference type="GO" id="GO:0016020">
    <property type="term" value="C:membrane"/>
    <property type="evidence" value="ECO:0007669"/>
    <property type="project" value="InterPro"/>
</dbReference>
<name>A0AAV2HR89_LYMST</name>
<evidence type="ECO:0000313" key="2">
    <source>
        <dbReference type="Proteomes" id="UP001497497"/>
    </source>
</evidence>
<comment type="caution">
    <text evidence="1">The sequence shown here is derived from an EMBL/GenBank/DDBJ whole genome shotgun (WGS) entry which is preliminary data.</text>
</comment>
<gene>
    <name evidence="1" type="ORF">GSLYS_00009882001</name>
</gene>
<reference evidence="1 2" key="1">
    <citation type="submission" date="2024-04" db="EMBL/GenBank/DDBJ databases">
        <authorList>
            <consortium name="Genoscope - CEA"/>
            <person name="William W."/>
        </authorList>
    </citation>
    <scope>NUCLEOTIDE SEQUENCE [LARGE SCALE GENOMIC DNA]</scope>
</reference>
<keyword evidence="2" id="KW-1185">Reference proteome</keyword>
<evidence type="ECO:0000313" key="1">
    <source>
        <dbReference type="EMBL" id="CAL1535943.1"/>
    </source>
</evidence>
<proteinExistence type="predicted"/>
<feature type="non-terminal residue" evidence="1">
    <location>
        <position position="1"/>
    </location>
</feature>
<sequence>HSLVEFSVSKCTKKNSVIRELHKDFMVGDTALVFKVMREGTINVVELSMFQVTRNGVITVSGSLDEHEGHTYLLMLKLIKPDNKSSEIVPVAIHVLGEFQNSTLDDGSVSTVKPTQHAPRFVNTKCASTQECYVQVYSSEIPKHHKGKIFNLIPCEIQVEEAYKETVSYLLVGGNPSSYLDMFTINSENGDLYTLHLDLLKYSLSFFIIVQAMSNNPDHQHHESALVYVHVLVEEEAVKTSQTTATLEGSIFIRLIS</sequence>
<dbReference type="Proteomes" id="UP001497497">
    <property type="component" value="Unassembled WGS sequence"/>
</dbReference>
<dbReference type="EMBL" id="CAXITT010000215">
    <property type="protein sequence ID" value="CAL1535943.1"/>
    <property type="molecule type" value="Genomic_DNA"/>
</dbReference>
<protein>
    <submittedName>
        <fullName evidence="1">Uncharacterized protein</fullName>
    </submittedName>
</protein>
<dbReference type="AlphaFoldDB" id="A0AAV2HR89"/>
<dbReference type="GO" id="GO:0005509">
    <property type="term" value="F:calcium ion binding"/>
    <property type="evidence" value="ECO:0007669"/>
    <property type="project" value="InterPro"/>
</dbReference>